<sequence>MNTASADPGDIPIVERIAHVTEALRAYERGALDGQPTGLPSDPISMQALVAAFLCDLEHFASANDVDFTEAAVAGHDAYADEIAAARRYAIGDAVQLRHSPYRRGTISDIDDAHTDDPSYLVKVPGLPFVHCERAVALEPAPPFPAVQGMYRVAATVKQAEAELIDAKAHLHLGSTSPGWTQTYNRTVEALTAWSGCTSHELLTDLKTQINRRVQQLRTPVPSEQHPAALAAHDLADQTGSPSADADTAARSAPLPASSAARRDHA</sequence>
<feature type="compositionally biased region" description="Low complexity" evidence="1">
    <location>
        <begin position="249"/>
        <end position="260"/>
    </location>
</feature>
<organism evidence="2 3">
    <name type="scientific">Actinomadura gamaensis</name>
    <dbReference type="NCBI Taxonomy" id="1763541"/>
    <lineage>
        <taxon>Bacteria</taxon>
        <taxon>Bacillati</taxon>
        <taxon>Actinomycetota</taxon>
        <taxon>Actinomycetes</taxon>
        <taxon>Streptosporangiales</taxon>
        <taxon>Thermomonosporaceae</taxon>
        <taxon>Actinomadura</taxon>
    </lineage>
</organism>
<evidence type="ECO:0000256" key="1">
    <source>
        <dbReference type="SAM" id="MobiDB-lite"/>
    </source>
</evidence>
<name>A0ABV9TS74_9ACTN</name>
<protein>
    <submittedName>
        <fullName evidence="2">Uncharacterized protein</fullName>
    </submittedName>
</protein>
<comment type="caution">
    <text evidence="2">The sequence shown here is derived from an EMBL/GenBank/DDBJ whole genome shotgun (WGS) entry which is preliminary data.</text>
</comment>
<accession>A0ABV9TS74</accession>
<evidence type="ECO:0000313" key="2">
    <source>
        <dbReference type="EMBL" id="MFC4906935.1"/>
    </source>
</evidence>
<gene>
    <name evidence="2" type="ORF">ACFPCY_06375</name>
</gene>
<reference evidence="3" key="1">
    <citation type="journal article" date="2019" name="Int. J. Syst. Evol. Microbiol.">
        <title>The Global Catalogue of Microorganisms (GCM) 10K type strain sequencing project: providing services to taxonomists for standard genome sequencing and annotation.</title>
        <authorList>
            <consortium name="The Broad Institute Genomics Platform"/>
            <consortium name="The Broad Institute Genome Sequencing Center for Infectious Disease"/>
            <person name="Wu L."/>
            <person name="Ma J."/>
        </authorList>
    </citation>
    <scope>NUCLEOTIDE SEQUENCE [LARGE SCALE GENOMIC DNA]</scope>
    <source>
        <strain evidence="3">KLKA75</strain>
    </source>
</reference>
<feature type="region of interest" description="Disordered" evidence="1">
    <location>
        <begin position="219"/>
        <end position="266"/>
    </location>
</feature>
<dbReference type="RefSeq" id="WP_378252675.1">
    <property type="nucleotide sequence ID" value="NZ_JBHSIT010000002.1"/>
</dbReference>
<dbReference type="Proteomes" id="UP001595872">
    <property type="component" value="Unassembled WGS sequence"/>
</dbReference>
<proteinExistence type="predicted"/>
<evidence type="ECO:0000313" key="3">
    <source>
        <dbReference type="Proteomes" id="UP001595872"/>
    </source>
</evidence>
<keyword evidence="3" id="KW-1185">Reference proteome</keyword>
<dbReference type="EMBL" id="JBHSIT010000002">
    <property type="protein sequence ID" value="MFC4906935.1"/>
    <property type="molecule type" value="Genomic_DNA"/>
</dbReference>